<proteinExistence type="predicted"/>
<organism evidence="2 3">
    <name type="scientific">Peribacillus deserti</name>
    <dbReference type="NCBI Taxonomy" id="673318"/>
    <lineage>
        <taxon>Bacteria</taxon>
        <taxon>Bacillati</taxon>
        <taxon>Bacillota</taxon>
        <taxon>Bacilli</taxon>
        <taxon>Bacillales</taxon>
        <taxon>Bacillaceae</taxon>
        <taxon>Peribacillus</taxon>
    </lineage>
</organism>
<comment type="caution">
    <text evidence="2">The sequence shown here is derived from an EMBL/GenBank/DDBJ whole genome shotgun (WGS) entry which is preliminary data.</text>
</comment>
<dbReference type="Proteomes" id="UP000234748">
    <property type="component" value="Unassembled WGS sequence"/>
</dbReference>
<dbReference type="Pfam" id="PF10112">
    <property type="entry name" value="Halogen_Hydrol"/>
    <property type="match status" value="1"/>
</dbReference>
<keyword evidence="1" id="KW-0812">Transmembrane</keyword>
<evidence type="ECO:0000313" key="3">
    <source>
        <dbReference type="Proteomes" id="UP000234748"/>
    </source>
</evidence>
<dbReference type="AlphaFoldDB" id="A0A2N5MC45"/>
<name>A0A2N5MC45_9BACI</name>
<dbReference type="InterPro" id="IPR018770">
    <property type="entry name" value="ChloroindolylP_hydrolase"/>
</dbReference>
<evidence type="ECO:0000256" key="1">
    <source>
        <dbReference type="SAM" id="Phobius"/>
    </source>
</evidence>
<accession>A0A2N5MC45</accession>
<protein>
    <submittedName>
        <fullName evidence="2">Protein xpaC</fullName>
    </submittedName>
</protein>
<keyword evidence="1" id="KW-0472">Membrane</keyword>
<evidence type="ECO:0000313" key="2">
    <source>
        <dbReference type="EMBL" id="PLT31885.1"/>
    </source>
</evidence>
<feature type="transmembrane region" description="Helical" evidence="1">
    <location>
        <begin position="35"/>
        <end position="55"/>
    </location>
</feature>
<keyword evidence="1" id="KW-1133">Transmembrane helix</keyword>
<dbReference type="OrthoDB" id="2081028at2"/>
<reference evidence="2 3" key="1">
    <citation type="submission" date="2017-11" db="EMBL/GenBank/DDBJ databases">
        <title>Comparitive Functional Genomics of Dry Heat Resistant strains isolated from the Viking Spacecraft.</title>
        <authorList>
            <person name="Seuylemezian A."/>
            <person name="Cooper K."/>
            <person name="Vaishampayan P."/>
        </authorList>
    </citation>
    <scope>NUCLEOTIDE SEQUENCE [LARGE SCALE GENOMIC DNA]</scope>
    <source>
        <strain evidence="2 3">V1-29</strain>
    </source>
</reference>
<keyword evidence="3" id="KW-1185">Reference proteome</keyword>
<sequence length="209" mass="24264">MNRIFTLFAALFLALPTGAAGLLLSFFAFEQTFLLSFAISLILGIAVYFLSAAVMKIRFLRKHGLTRKEYKYIEKNLEEAKRKIFRLNKALVLNRHISSIKQRMDLIRVTRKIYSLTKKEPKRFYLANEFYFSHLDSAVELTEKYNFLAAQPVKSAEIEQSLIETRRTIDVLSESIEKDLYQILANDVNQLQFELDVAKQTMKTAHETP</sequence>
<gene>
    <name evidence="2" type="ORF">CUU66_00190</name>
</gene>
<dbReference type="RefSeq" id="WP_101639666.1">
    <property type="nucleotide sequence ID" value="NZ_PGUY01000001.1"/>
</dbReference>
<dbReference type="EMBL" id="PGUY01000001">
    <property type="protein sequence ID" value="PLT31885.1"/>
    <property type="molecule type" value="Genomic_DNA"/>
</dbReference>